<sequence>MSGRTANYHNDEDVILCQAYMEVSQDPITGISQTSNRFWARVTAIFNNSKNSSYADHGQRSLQCRYSDIEAGVKRLVHSIKHVESQNPSGHQNKLYPLRPQISRKYPSNHVSSHSDNQSPNCGTPDSTAFSQLFVDLNDDDDNVGGSSSQLPIGVKKAKLKKKK</sequence>
<keyword evidence="3" id="KW-1185">Reference proteome</keyword>
<gene>
    <name evidence="2" type="ORF">BUALT_Bualt14G0091000</name>
</gene>
<dbReference type="PANTHER" id="PTHR45125">
    <property type="entry name" value="F21J9.4-RELATED"/>
    <property type="match status" value="1"/>
</dbReference>
<organism evidence="2 3">
    <name type="scientific">Buddleja alternifolia</name>
    <dbReference type="NCBI Taxonomy" id="168488"/>
    <lineage>
        <taxon>Eukaryota</taxon>
        <taxon>Viridiplantae</taxon>
        <taxon>Streptophyta</taxon>
        <taxon>Embryophyta</taxon>
        <taxon>Tracheophyta</taxon>
        <taxon>Spermatophyta</taxon>
        <taxon>Magnoliopsida</taxon>
        <taxon>eudicotyledons</taxon>
        <taxon>Gunneridae</taxon>
        <taxon>Pentapetalae</taxon>
        <taxon>asterids</taxon>
        <taxon>lamiids</taxon>
        <taxon>Lamiales</taxon>
        <taxon>Scrophulariaceae</taxon>
        <taxon>Buddlejeae</taxon>
        <taxon>Buddleja</taxon>
    </lineage>
</organism>
<reference evidence="2" key="1">
    <citation type="submission" date="2019-10" db="EMBL/GenBank/DDBJ databases">
        <authorList>
            <person name="Zhang R."/>
            <person name="Pan Y."/>
            <person name="Wang J."/>
            <person name="Ma R."/>
            <person name="Yu S."/>
        </authorList>
    </citation>
    <scope>NUCLEOTIDE SEQUENCE</scope>
    <source>
        <strain evidence="2">LA-IB0</strain>
        <tissue evidence="2">Leaf</tissue>
    </source>
</reference>
<evidence type="ECO:0000256" key="1">
    <source>
        <dbReference type="SAM" id="MobiDB-lite"/>
    </source>
</evidence>
<name>A0AAV6WQ64_9LAMI</name>
<proteinExistence type="predicted"/>
<evidence type="ECO:0000313" key="2">
    <source>
        <dbReference type="EMBL" id="KAG8370186.1"/>
    </source>
</evidence>
<dbReference type="AlphaFoldDB" id="A0AAV6WQ64"/>
<feature type="region of interest" description="Disordered" evidence="1">
    <location>
        <begin position="104"/>
        <end position="125"/>
    </location>
</feature>
<dbReference type="Proteomes" id="UP000826271">
    <property type="component" value="Unassembled WGS sequence"/>
</dbReference>
<feature type="compositionally biased region" description="Polar residues" evidence="1">
    <location>
        <begin position="109"/>
        <end position="125"/>
    </location>
</feature>
<dbReference type="PANTHER" id="PTHR45125:SF3">
    <property type="entry name" value="NO-APICAL-MERISTEM-ASSOCIATED CARBOXY-TERMINAL DOMAIN PROTEIN"/>
    <property type="match status" value="1"/>
</dbReference>
<protein>
    <submittedName>
        <fullName evidence="2">Uncharacterized protein</fullName>
    </submittedName>
</protein>
<accession>A0AAV6WQ64</accession>
<dbReference type="EMBL" id="WHWC01000014">
    <property type="protein sequence ID" value="KAG8370186.1"/>
    <property type="molecule type" value="Genomic_DNA"/>
</dbReference>
<feature type="region of interest" description="Disordered" evidence="1">
    <location>
        <begin position="141"/>
        <end position="164"/>
    </location>
</feature>
<evidence type="ECO:0000313" key="3">
    <source>
        <dbReference type="Proteomes" id="UP000826271"/>
    </source>
</evidence>
<comment type="caution">
    <text evidence="2">The sequence shown here is derived from an EMBL/GenBank/DDBJ whole genome shotgun (WGS) entry which is preliminary data.</text>
</comment>